<comment type="caution">
    <text evidence="2">The sequence shown here is derived from an EMBL/GenBank/DDBJ whole genome shotgun (WGS) entry which is preliminary data.</text>
</comment>
<dbReference type="AlphaFoldDB" id="U2LAQ9"/>
<dbReference type="InterPro" id="IPR037002">
    <property type="entry name" value="Microviridae_protein_F_sf"/>
</dbReference>
<protein>
    <recommendedName>
        <fullName evidence="4">Major capsid protein</fullName>
    </recommendedName>
</protein>
<reference evidence="2 3" key="1">
    <citation type="submission" date="2013-08" db="EMBL/GenBank/DDBJ databases">
        <authorList>
            <person name="Durkin A.S."/>
            <person name="Haft D.R."/>
            <person name="McCorrison J."/>
            <person name="Torralba M."/>
            <person name="Gillis M."/>
            <person name="Haft D.H."/>
            <person name="Methe B."/>
            <person name="Sutton G."/>
            <person name="Nelson K.E."/>
        </authorList>
    </citation>
    <scope>NUCLEOTIDE SEQUENCE [LARGE SCALE GENOMIC DNA]</scope>
    <source>
        <strain evidence="2 3">F0493</strain>
    </source>
</reference>
<evidence type="ECO:0008006" key="4">
    <source>
        <dbReference type="Google" id="ProtNLM"/>
    </source>
</evidence>
<gene>
    <name evidence="2" type="ORF">HMPREF9145_2740</name>
</gene>
<dbReference type="Pfam" id="PF02305">
    <property type="entry name" value="Phage_F"/>
    <property type="match status" value="1"/>
</dbReference>
<feature type="compositionally biased region" description="Polar residues" evidence="1">
    <location>
        <begin position="146"/>
        <end position="155"/>
    </location>
</feature>
<dbReference type="Proteomes" id="UP000017023">
    <property type="component" value="Unassembled WGS sequence"/>
</dbReference>
<evidence type="ECO:0000313" key="3">
    <source>
        <dbReference type="Proteomes" id="UP000017023"/>
    </source>
</evidence>
<dbReference type="InterPro" id="IPR003514">
    <property type="entry name" value="Microviridae_protein_F"/>
</dbReference>
<feature type="region of interest" description="Disordered" evidence="1">
    <location>
        <begin position="126"/>
        <end position="174"/>
    </location>
</feature>
<accession>U2LAQ9</accession>
<dbReference type="Gene3D" id="2.60.169.10">
    <property type="entry name" value="Microviridae F protein"/>
    <property type="match status" value="1"/>
</dbReference>
<sequence length="673" mass="74840">MFMQPNDHVSIDTRSIVQAQTLKGRPFLGMKQNFAFYFVPCRLMYSYSKALFTGLKPKNTLISSLLSNNAAQTAATKPVKAPVFKPYQVFARFAGAPDESGNIPDMSTYTTNSANQGTKIFGGAVDSPSTPTGFNEDPGFFGGKNSRPNGRQSGNDDVLASAKPASGVPTGSFNDVQPEIGNSPFGKYLVQKSPFYDALGYPLLPSYVRFCDLFRYGAMPYIGESINVNEFNASMFAYEANLFYFLAYQKIYQDHFLDSNFENVNPLSYNVDDLFSTDSMQSKFDLKVDIKSLDRALDIFSPRYVKYNKDLLSNIHPSPLFIDDVSQTIKSFVGSDTVWSGNNTSIVKDSPGFVSAANLRNLFAFDKMQQISSRAPKTYKGQMLAHYGVNVADDMTESIYCGGFQKVLEVNPVIATSDGQAADSSTNFGQQGSYIDSGQSGHVNFDAKEHGVLMCVSWFSPASLYDSDGIDAFNVKFAREDYFVPEMEDLGMQPIDYSRLLPPWASLSDYRLPDMSGAVEEYYSKHQSDVKAAYDKLYRNSRLSEHGRALGNNSSKFPAEKVYGWQPRYHEYKSGADYIHGEFKTGRSMQVLTLHRPTPFNYQLGVGMIKGRDFPNKNFNGVPAGFLFVDPACTNEVVEVNYDGTEKTDPFRISTEFNVSYISDMSVSGMPKV</sequence>
<name>U2LAQ9_9BACT</name>
<dbReference type="EMBL" id="AWGW01000011">
    <property type="protein sequence ID" value="ERK01421.1"/>
    <property type="molecule type" value="Genomic_DNA"/>
</dbReference>
<proteinExistence type="predicted"/>
<dbReference type="PATRIC" id="fig|1395125.3.peg.1101"/>
<evidence type="ECO:0000313" key="2">
    <source>
        <dbReference type="EMBL" id="ERK01421.1"/>
    </source>
</evidence>
<evidence type="ECO:0000256" key="1">
    <source>
        <dbReference type="SAM" id="MobiDB-lite"/>
    </source>
</evidence>
<organism evidence="2 3">
    <name type="scientific">Segatella salivae F0493</name>
    <dbReference type="NCBI Taxonomy" id="1395125"/>
    <lineage>
        <taxon>Bacteria</taxon>
        <taxon>Pseudomonadati</taxon>
        <taxon>Bacteroidota</taxon>
        <taxon>Bacteroidia</taxon>
        <taxon>Bacteroidales</taxon>
        <taxon>Prevotellaceae</taxon>
        <taxon>Segatella</taxon>
    </lineage>
</organism>
<dbReference type="GO" id="GO:0005198">
    <property type="term" value="F:structural molecule activity"/>
    <property type="evidence" value="ECO:0007669"/>
    <property type="project" value="InterPro"/>
</dbReference>